<protein>
    <submittedName>
        <fullName evidence="2">Nuclear transport factor 2 family protein</fullName>
    </submittedName>
</protein>
<evidence type="ECO:0000259" key="1">
    <source>
        <dbReference type="Pfam" id="PF13577"/>
    </source>
</evidence>
<organism evidence="2 3">
    <name type="scientific">Prescottella soli</name>
    <dbReference type="NCBI Taxonomy" id="1543852"/>
    <lineage>
        <taxon>Bacteria</taxon>
        <taxon>Bacillati</taxon>
        <taxon>Actinomycetota</taxon>
        <taxon>Actinomycetes</taxon>
        <taxon>Mycobacteriales</taxon>
        <taxon>Nocardiaceae</taxon>
        <taxon>Prescottella</taxon>
    </lineage>
</organism>
<dbReference type="EMBL" id="JBDLNU010000004">
    <property type="protein sequence ID" value="MFM1729611.1"/>
    <property type="molecule type" value="Genomic_DNA"/>
</dbReference>
<proteinExistence type="predicted"/>
<accession>A0ABW9FYA5</accession>
<gene>
    <name evidence="2" type="ORF">ABEU19_003122</name>
</gene>
<name>A0ABW9FYA5_9NOCA</name>
<comment type="caution">
    <text evidence="2">The sequence shown here is derived from an EMBL/GenBank/DDBJ whole genome shotgun (WGS) entry which is preliminary data.</text>
</comment>
<dbReference type="SUPFAM" id="SSF54427">
    <property type="entry name" value="NTF2-like"/>
    <property type="match status" value="2"/>
</dbReference>
<keyword evidence="3" id="KW-1185">Reference proteome</keyword>
<feature type="domain" description="SnoaL-like" evidence="1">
    <location>
        <begin position="9"/>
        <end position="142"/>
    </location>
</feature>
<evidence type="ECO:0000313" key="2">
    <source>
        <dbReference type="EMBL" id="MFM1729611.1"/>
    </source>
</evidence>
<dbReference type="RefSeq" id="WP_348603614.1">
    <property type="nucleotide sequence ID" value="NZ_CP157276.1"/>
</dbReference>
<evidence type="ECO:0000313" key="3">
    <source>
        <dbReference type="Proteomes" id="UP001629744"/>
    </source>
</evidence>
<dbReference type="InterPro" id="IPR032710">
    <property type="entry name" value="NTF2-like_dom_sf"/>
</dbReference>
<sequence length="372" mass="41826">MHAEYTLESIAARAEIADVIHRYCHATDRRRWWLMDSVFHEDATCRLSSALGGHWREFVAQGSALLEPIGPTHHQVGNIQIAFDGDVAHVETYVTAFHQVPRDAPPGGSFGGTGEAYEVMLGARYIDRFERRDGLWRIADRRLLTEWRNHRPVREGALSNAPSQSRGQGDTDISAPVIEAWRTGEPGRVDPARLVDRAEIADVVTRFCHAVDRNRWDLMPSVFHEDGRTVFIDTEKTWQEMVAGARVSMGALVRTQHQIGNMLFSFAGDTAVVETYVTAYHRVPPTAPADAFWDGREQDYEGIAGGRYLDRFERRDGRWLMVEHRTFVEWRHDFEVSEGALAQAPVASRGQRGDADASLPVVAHLLTEPASS</sequence>
<feature type="domain" description="SnoaL-like" evidence="1">
    <location>
        <begin position="193"/>
        <end position="323"/>
    </location>
</feature>
<dbReference type="Pfam" id="PF13577">
    <property type="entry name" value="SnoaL_4"/>
    <property type="match status" value="2"/>
</dbReference>
<dbReference type="InterPro" id="IPR037401">
    <property type="entry name" value="SnoaL-like"/>
</dbReference>
<dbReference type="Gene3D" id="3.10.450.50">
    <property type="match status" value="2"/>
</dbReference>
<dbReference type="Proteomes" id="UP001629744">
    <property type="component" value="Unassembled WGS sequence"/>
</dbReference>
<reference evidence="2 3" key="1">
    <citation type="submission" date="2023-11" db="EMBL/GenBank/DDBJ databases">
        <authorList>
            <person name="Val-Calvo J."/>
            <person name="Scortti M."/>
            <person name="Vazquez-Boland J."/>
        </authorList>
    </citation>
    <scope>NUCLEOTIDE SEQUENCE [LARGE SCALE GENOMIC DNA]</scope>
    <source>
        <strain evidence="2 3">DSM 46662</strain>
    </source>
</reference>